<dbReference type="GO" id="GO:0008422">
    <property type="term" value="F:beta-glucosidase activity"/>
    <property type="evidence" value="ECO:0007669"/>
    <property type="project" value="TreeGrafter"/>
</dbReference>
<proteinExistence type="inferred from homology"/>
<comment type="similarity">
    <text evidence="1 7">Belongs to the glycosyl hydrolase 5 (cellulase A) family.</text>
</comment>
<dbReference type="EMBL" id="KJ631403">
    <property type="protein sequence ID" value="AIF26244.1"/>
    <property type="molecule type" value="Genomic_DNA"/>
</dbReference>
<dbReference type="SMR" id="A0A0B4N092"/>
<dbReference type="PANTHER" id="PTHR31297:SF41">
    <property type="entry name" value="ENDOGLUCANASE, PUTATIVE (AFU_ORTHOLOGUE AFUA_5G01830)-RELATED"/>
    <property type="match status" value="1"/>
</dbReference>
<evidence type="ECO:0000256" key="2">
    <source>
        <dbReference type="ARBA" id="ARBA00022801"/>
    </source>
</evidence>
<evidence type="ECO:0000256" key="1">
    <source>
        <dbReference type="ARBA" id="ARBA00005641"/>
    </source>
</evidence>
<feature type="domain" description="Glycoside hydrolase family 5" evidence="9">
    <location>
        <begin position="84"/>
        <end position="368"/>
    </location>
</feature>
<keyword evidence="8" id="KW-0732">Signal</keyword>
<feature type="chain" id="PRO_5002107605" evidence="8">
    <location>
        <begin position="33"/>
        <end position="408"/>
    </location>
</feature>
<dbReference type="InterPro" id="IPR001547">
    <property type="entry name" value="Glyco_hydro_5"/>
</dbReference>
<dbReference type="GO" id="GO:0030245">
    <property type="term" value="P:cellulose catabolic process"/>
    <property type="evidence" value="ECO:0007669"/>
    <property type="project" value="UniProtKB-KW"/>
</dbReference>
<dbReference type="Pfam" id="PF00150">
    <property type="entry name" value="Cellulase"/>
    <property type="match status" value="1"/>
</dbReference>
<dbReference type="GO" id="GO:0005576">
    <property type="term" value="C:extracellular region"/>
    <property type="evidence" value="ECO:0007669"/>
    <property type="project" value="TreeGrafter"/>
</dbReference>
<dbReference type="Gene3D" id="3.20.20.80">
    <property type="entry name" value="Glycosidases"/>
    <property type="match status" value="1"/>
</dbReference>
<evidence type="ECO:0000256" key="7">
    <source>
        <dbReference type="RuleBase" id="RU361153"/>
    </source>
</evidence>
<keyword evidence="6" id="KW-0624">Polysaccharide degradation</keyword>
<evidence type="ECO:0000259" key="9">
    <source>
        <dbReference type="Pfam" id="PF00150"/>
    </source>
</evidence>
<evidence type="ECO:0000256" key="5">
    <source>
        <dbReference type="ARBA" id="ARBA00023295"/>
    </source>
</evidence>
<dbReference type="InterPro" id="IPR018087">
    <property type="entry name" value="Glyco_hydro_5_CS"/>
</dbReference>
<evidence type="ECO:0000256" key="3">
    <source>
        <dbReference type="ARBA" id="ARBA00023001"/>
    </source>
</evidence>
<keyword evidence="5 7" id="KW-0326">Glycosidase</keyword>
<dbReference type="GO" id="GO:0009986">
    <property type="term" value="C:cell surface"/>
    <property type="evidence" value="ECO:0007669"/>
    <property type="project" value="TreeGrafter"/>
</dbReference>
<name>A0A0B4N092_9BACT</name>
<dbReference type="PANTHER" id="PTHR31297">
    <property type="entry name" value="GLUCAN ENDO-1,6-BETA-GLUCOSIDASE B"/>
    <property type="match status" value="1"/>
</dbReference>
<feature type="signal peptide" evidence="8">
    <location>
        <begin position="1"/>
        <end position="32"/>
    </location>
</feature>
<keyword evidence="3" id="KW-0136">Cellulose degradation</keyword>
<keyword evidence="4" id="KW-0119">Carbohydrate metabolism</keyword>
<dbReference type="InterPro" id="IPR017853">
    <property type="entry name" value="GH"/>
</dbReference>
<evidence type="ECO:0000313" key="10">
    <source>
        <dbReference type="EMBL" id="AIF26244.1"/>
    </source>
</evidence>
<dbReference type="InterPro" id="IPR050386">
    <property type="entry name" value="Glycosyl_hydrolase_5"/>
</dbReference>
<dbReference type="AlphaFoldDB" id="A0A0B4N092"/>
<dbReference type="SUPFAM" id="SSF51445">
    <property type="entry name" value="(Trans)glycosidases"/>
    <property type="match status" value="1"/>
</dbReference>
<keyword evidence="2 7" id="KW-0378">Hydrolase</keyword>
<protein>
    <submittedName>
        <fullName evidence="10">Putative cellulase</fullName>
    </submittedName>
</protein>
<organism evidence="10">
    <name type="scientific">uncultured bacterium Lq_007_G03</name>
    <dbReference type="NCBI Taxonomy" id="1489288"/>
    <lineage>
        <taxon>Bacteria</taxon>
        <taxon>environmental samples</taxon>
    </lineage>
</organism>
<dbReference type="PROSITE" id="PS00659">
    <property type="entry name" value="GLYCOSYL_HYDROL_F5"/>
    <property type="match status" value="1"/>
</dbReference>
<reference evidence="10" key="1">
    <citation type="submission" date="2014-03" db="EMBL/GenBank/DDBJ databases">
        <title>A sequence of cellulolytic fosmid clone of goat rumen metagenome.</title>
        <authorList>
            <person name="Lee K.-T."/>
            <person name="Kim J.-Y."/>
            <person name="Kim Y.-J."/>
            <person name="Ahn J.-H."/>
            <person name="Park M.-N."/>
            <person name="Kim J.-H."/>
            <person name="Kim T.-H."/>
        </authorList>
    </citation>
    <scope>NUCLEOTIDE SEQUENCE</scope>
</reference>
<evidence type="ECO:0000256" key="6">
    <source>
        <dbReference type="ARBA" id="ARBA00023326"/>
    </source>
</evidence>
<evidence type="ECO:0000256" key="4">
    <source>
        <dbReference type="ARBA" id="ARBA00023277"/>
    </source>
</evidence>
<accession>A0A0B4N092</accession>
<evidence type="ECO:0000256" key="8">
    <source>
        <dbReference type="SAM" id="SignalP"/>
    </source>
</evidence>
<sequence>MLKQEDVPMRKSLSLLLALCLLLTLFVSAAHADSSATVPELTITRRPIPENEAMEFLKKMGVGWNLGNTFDAIKNSWNRNADEMTVETSWVGVKTTEAMIEAIHAAGFSSIRIPISWHDHVSGPDHEISEKWLNRVQEVVNWAYDRGMYVIINIHHDEDQFLPASSHYAESAHYVECIWKQLAARFRDYDERLIMESLNEPRLVNTSYEWIFDPNAPECIDAADCLNRLNQLFVDTVRATGGNNATRYLMVPAYDAAPGNAVRDSFVLPMDSAENKIIVSVHAYTPYDFALNLNGGSTFGTQAQKQDIVSFMNSLYNQYVVSGIPVVIGEYGAMVKGDNLQDRVDWAAFYVATASARNMPCLYWDNNVFSGTGERFGLLERKSLSFPHQAMVDAIMRYGGWDKLPEAQ</sequence>